<sequence>MVLWSCGSPYTFGVSSSPKIPSCPKFKVPKTRASKLIPLTYTAKEAVPELPAPPWSPEQPAPPWFPELPTLPYTAKEAVPELPAPPWFPKLSVLLFVYALNSWPQEKCCSLNIKCRGHEKLPAANCQPPTILFTDKQPEPTSDTDPEPATKSMSELTSEHNFAPEPEPSSVSEHV</sequence>
<proteinExistence type="predicted"/>
<dbReference type="EMBL" id="RJVU01079141">
    <property type="protein sequence ID" value="ROI15676.1"/>
    <property type="molecule type" value="Genomic_DNA"/>
</dbReference>
<keyword evidence="3" id="KW-1185">Reference proteome</keyword>
<evidence type="ECO:0000256" key="1">
    <source>
        <dbReference type="SAM" id="MobiDB-lite"/>
    </source>
</evidence>
<comment type="caution">
    <text evidence="2">The sequence shown here is derived from an EMBL/GenBank/DDBJ whole genome shotgun (WGS) entry which is preliminary data.</text>
</comment>
<feature type="region of interest" description="Disordered" evidence="1">
    <location>
        <begin position="129"/>
        <end position="175"/>
    </location>
</feature>
<dbReference type="AlphaFoldDB" id="A0A3N0XE63"/>
<dbReference type="Proteomes" id="UP000281406">
    <property type="component" value="Unassembled WGS sequence"/>
</dbReference>
<evidence type="ECO:0000313" key="2">
    <source>
        <dbReference type="EMBL" id="ROI15676.1"/>
    </source>
</evidence>
<accession>A0A3N0XE63</accession>
<gene>
    <name evidence="2" type="ORF">DPX16_20214</name>
</gene>
<name>A0A3N0XE63_ANAGA</name>
<reference evidence="2 3" key="1">
    <citation type="submission" date="2018-10" db="EMBL/GenBank/DDBJ databases">
        <title>Genome assembly for a Yunnan-Guizhou Plateau 3E fish, Anabarilius grahami (Regan), and its evolutionary and genetic applications.</title>
        <authorList>
            <person name="Jiang W."/>
        </authorList>
    </citation>
    <scope>NUCLEOTIDE SEQUENCE [LARGE SCALE GENOMIC DNA]</scope>
    <source>
        <strain evidence="2">AG-KIZ</strain>
        <tissue evidence="2">Muscle</tissue>
    </source>
</reference>
<feature type="compositionally biased region" description="Polar residues" evidence="1">
    <location>
        <begin position="151"/>
        <end position="160"/>
    </location>
</feature>
<protein>
    <submittedName>
        <fullName evidence="2">Uncharacterized protein</fullName>
    </submittedName>
</protein>
<organism evidence="2 3">
    <name type="scientific">Anabarilius grahami</name>
    <name type="common">Kanglang fish</name>
    <name type="synonym">Barilius grahami</name>
    <dbReference type="NCBI Taxonomy" id="495550"/>
    <lineage>
        <taxon>Eukaryota</taxon>
        <taxon>Metazoa</taxon>
        <taxon>Chordata</taxon>
        <taxon>Craniata</taxon>
        <taxon>Vertebrata</taxon>
        <taxon>Euteleostomi</taxon>
        <taxon>Actinopterygii</taxon>
        <taxon>Neopterygii</taxon>
        <taxon>Teleostei</taxon>
        <taxon>Ostariophysi</taxon>
        <taxon>Cypriniformes</taxon>
        <taxon>Xenocyprididae</taxon>
        <taxon>Xenocypridinae</taxon>
        <taxon>Xenocypridinae incertae sedis</taxon>
        <taxon>Anabarilius</taxon>
    </lineage>
</organism>
<evidence type="ECO:0000313" key="3">
    <source>
        <dbReference type="Proteomes" id="UP000281406"/>
    </source>
</evidence>